<feature type="transmembrane region" description="Helical" evidence="1">
    <location>
        <begin position="20"/>
        <end position="41"/>
    </location>
</feature>
<keyword evidence="1" id="KW-0812">Transmembrane</keyword>
<organism evidence="2 3">
    <name type="scientific">Thelohanellus kitauei</name>
    <name type="common">Myxosporean</name>
    <dbReference type="NCBI Taxonomy" id="669202"/>
    <lineage>
        <taxon>Eukaryota</taxon>
        <taxon>Metazoa</taxon>
        <taxon>Cnidaria</taxon>
        <taxon>Myxozoa</taxon>
        <taxon>Myxosporea</taxon>
        <taxon>Bivalvulida</taxon>
        <taxon>Platysporina</taxon>
        <taxon>Myxobolidae</taxon>
        <taxon>Thelohanellus</taxon>
    </lineage>
</organism>
<reference evidence="2 3" key="1">
    <citation type="journal article" date="2014" name="Genome Biol. Evol.">
        <title>The genome of the myxosporean Thelohanellus kitauei shows adaptations to nutrient acquisition within its fish host.</title>
        <authorList>
            <person name="Yang Y."/>
            <person name="Xiong J."/>
            <person name="Zhou Z."/>
            <person name="Huo F."/>
            <person name="Miao W."/>
            <person name="Ran C."/>
            <person name="Liu Y."/>
            <person name="Zhang J."/>
            <person name="Feng J."/>
            <person name="Wang M."/>
            <person name="Wang M."/>
            <person name="Wang L."/>
            <person name="Yao B."/>
        </authorList>
    </citation>
    <scope>NUCLEOTIDE SEQUENCE [LARGE SCALE GENOMIC DNA]</scope>
    <source>
        <strain evidence="2">Wuqing</strain>
    </source>
</reference>
<keyword evidence="1" id="KW-0472">Membrane</keyword>
<dbReference type="EMBL" id="JWZT01005330">
    <property type="protein sequence ID" value="KII61541.1"/>
    <property type="molecule type" value="Genomic_DNA"/>
</dbReference>
<protein>
    <submittedName>
        <fullName evidence="2">Uncharacterized protein</fullName>
    </submittedName>
</protein>
<dbReference type="Proteomes" id="UP000031668">
    <property type="component" value="Unassembled WGS sequence"/>
</dbReference>
<dbReference type="OrthoDB" id="10606441at2759"/>
<name>A0A0C2MIT2_THEKT</name>
<evidence type="ECO:0000313" key="2">
    <source>
        <dbReference type="EMBL" id="KII61541.1"/>
    </source>
</evidence>
<keyword evidence="1" id="KW-1133">Transmembrane helix</keyword>
<accession>A0A0C2MIT2</accession>
<sequence>MMTNRILGFIWAKIKSNFDLIEGLRFFLSALVFLVLVYQLLSFYEEPKRAPVFETLFSPRYPISSHPLEFILFIPCYLSNYQTISDIQLQFCEDTIYRYKDIILGPENVTIYFYHVKPFQELPINVIITPIHKRMFTISPQMTEMMSQHLRVENSVYAANFYLAKIFEAVSTSASYSYNPNPKYVNVDFTKLKRQFFMIIDNHFQHPSSLFTSKLRKRIEFYFKKETEALKTPMPYVISLINACFSDHDPILCRIWDFWRISQISELIQYTCSEVTMNKIIDILDDVIFSGIKVADQKSENLFIPSEVRTKTIGRGLGKISFWNEMMKTENQLILKDHKSFKYSYVSGLMIKNIDVPQLNITFYKPTKISKIYWRFGTDLDFFTDNSFEYDIILNGVIIKSTRFRELLIEINTLVEKIQWATKSKNHIFLLSEFIIIYKG</sequence>
<comment type="caution">
    <text evidence="2">The sequence shown here is derived from an EMBL/GenBank/DDBJ whole genome shotgun (WGS) entry which is preliminary data.</text>
</comment>
<dbReference type="AlphaFoldDB" id="A0A0C2MIT2"/>
<evidence type="ECO:0000256" key="1">
    <source>
        <dbReference type="SAM" id="Phobius"/>
    </source>
</evidence>
<evidence type="ECO:0000313" key="3">
    <source>
        <dbReference type="Proteomes" id="UP000031668"/>
    </source>
</evidence>
<keyword evidence="3" id="KW-1185">Reference proteome</keyword>
<proteinExistence type="predicted"/>
<gene>
    <name evidence="2" type="ORF">RF11_07118</name>
</gene>